<dbReference type="OrthoDB" id="6291150at2"/>
<dbReference type="RefSeq" id="WP_102524460.1">
    <property type="nucleotide sequence ID" value="NZ_LT960612.1"/>
</dbReference>
<dbReference type="InterPro" id="IPR038706">
    <property type="entry name" value="Type_VI_SciN-like_sf"/>
</dbReference>
<protein>
    <recommendedName>
        <fullName evidence="4">Type VI secretion system lipoprotein TssJ</fullName>
    </recommendedName>
</protein>
<evidence type="ECO:0008006" key="4">
    <source>
        <dbReference type="Google" id="ProtNLM"/>
    </source>
</evidence>
<proteinExistence type="predicted"/>
<dbReference type="PANTHER" id="PTHR37625:SF4">
    <property type="entry name" value="OUTER MEMBRANE LIPOPROTEIN"/>
    <property type="match status" value="1"/>
</dbReference>
<keyword evidence="1" id="KW-0732">Signal</keyword>
<dbReference type="InterPro" id="IPR017734">
    <property type="entry name" value="T6SS_SciN"/>
</dbReference>
<gene>
    <name evidence="2" type="ORF">VTAP4600_B0532</name>
</gene>
<sequence length="160" mass="17594">MKKWLLIGLFILAGCSSSTVPVISQMNLDIVTDATTNPTSNSEANPVVVRVYQLTDKQLFNQTPFIDLYNNDTTSLASNVISKQVLPIVLPNTSQTIVLDVNKNTLYLAVLVEFVDYQEATTKAVVQLPQDGSQYPKLSLSGTQATLELIAAPSSWWQIF</sequence>
<dbReference type="AlphaFoldDB" id="A0A2N8ZJQ3"/>
<accession>A0A2N8ZJQ3</accession>
<evidence type="ECO:0000256" key="1">
    <source>
        <dbReference type="SAM" id="SignalP"/>
    </source>
</evidence>
<dbReference type="Gene3D" id="2.60.40.4150">
    <property type="entry name" value="Type VI secretion system, lipoprotein SciN"/>
    <property type="match status" value="1"/>
</dbReference>
<evidence type="ECO:0000313" key="2">
    <source>
        <dbReference type="EMBL" id="SON52143.1"/>
    </source>
</evidence>
<dbReference type="PANTHER" id="PTHR37625">
    <property type="entry name" value="OUTER MEMBRANE LIPOPROTEIN-RELATED"/>
    <property type="match status" value="1"/>
</dbReference>
<dbReference type="NCBIfam" id="TIGR03352">
    <property type="entry name" value="VI_chp_3"/>
    <property type="match status" value="1"/>
</dbReference>
<feature type="chain" id="PRO_5014647149" description="Type VI secretion system lipoprotein TssJ" evidence="1">
    <location>
        <begin position="21"/>
        <end position="160"/>
    </location>
</feature>
<dbReference type="PROSITE" id="PS51257">
    <property type="entry name" value="PROKAR_LIPOPROTEIN"/>
    <property type="match status" value="1"/>
</dbReference>
<name>A0A2N8ZJQ3_9VIBR</name>
<feature type="signal peptide" evidence="1">
    <location>
        <begin position="1"/>
        <end position="20"/>
    </location>
</feature>
<dbReference type="KEGG" id="vta:B0532"/>
<dbReference type="Proteomes" id="UP000235828">
    <property type="component" value="Chromosome B"/>
</dbReference>
<evidence type="ECO:0000313" key="3">
    <source>
        <dbReference type="Proteomes" id="UP000235828"/>
    </source>
</evidence>
<reference evidence="2 3" key="1">
    <citation type="submission" date="2017-10" db="EMBL/GenBank/DDBJ databases">
        <authorList>
            <person name="Banno H."/>
            <person name="Chua N.-H."/>
        </authorList>
    </citation>
    <scope>NUCLEOTIDE SEQUENCE [LARGE SCALE GENOMIC DNA]</scope>
    <source>
        <strain evidence="2">Vibrio tapetis CECT4600</strain>
    </source>
</reference>
<dbReference type="Pfam" id="PF12790">
    <property type="entry name" value="T6SS-SciN"/>
    <property type="match status" value="1"/>
</dbReference>
<dbReference type="EMBL" id="LT960612">
    <property type="protein sequence ID" value="SON52143.1"/>
    <property type="molecule type" value="Genomic_DNA"/>
</dbReference>
<keyword evidence="3" id="KW-1185">Reference proteome</keyword>
<organism evidence="2 3">
    <name type="scientific">Vibrio tapetis subsp. tapetis</name>
    <dbReference type="NCBI Taxonomy" id="1671868"/>
    <lineage>
        <taxon>Bacteria</taxon>
        <taxon>Pseudomonadati</taxon>
        <taxon>Pseudomonadota</taxon>
        <taxon>Gammaproteobacteria</taxon>
        <taxon>Vibrionales</taxon>
        <taxon>Vibrionaceae</taxon>
        <taxon>Vibrio</taxon>
    </lineage>
</organism>